<comment type="caution">
    <text evidence="1">The sequence shown here is derived from an EMBL/GenBank/DDBJ whole genome shotgun (WGS) entry which is preliminary data.</text>
</comment>
<proteinExistence type="predicted"/>
<sequence>MTGELKSFEKAKKFMNDMYPVDTHRLLLFLLVGLECSKQDYGLFIFRLQLDHSLAKCSLEGKQNKTGRNDLNLLLFAGNVDGRNKHPYGLLGMLPSVVEDEEFIEETQPGRLSLEESSINLGHL</sequence>
<evidence type="ECO:0000313" key="2">
    <source>
        <dbReference type="Proteomes" id="UP001151760"/>
    </source>
</evidence>
<name>A0ABQ4Z313_9ASTR</name>
<evidence type="ECO:0000313" key="1">
    <source>
        <dbReference type="EMBL" id="GJS84538.1"/>
    </source>
</evidence>
<accession>A0ABQ4Z313</accession>
<reference evidence="1" key="1">
    <citation type="journal article" date="2022" name="Int. J. Mol. Sci.">
        <title>Draft Genome of Tanacetum Coccineum: Genomic Comparison of Closely Related Tanacetum-Family Plants.</title>
        <authorList>
            <person name="Yamashiro T."/>
            <person name="Shiraishi A."/>
            <person name="Nakayama K."/>
            <person name="Satake H."/>
        </authorList>
    </citation>
    <scope>NUCLEOTIDE SEQUENCE</scope>
</reference>
<dbReference type="Proteomes" id="UP001151760">
    <property type="component" value="Unassembled WGS sequence"/>
</dbReference>
<reference evidence="1" key="2">
    <citation type="submission" date="2022-01" db="EMBL/GenBank/DDBJ databases">
        <authorList>
            <person name="Yamashiro T."/>
            <person name="Shiraishi A."/>
            <person name="Satake H."/>
            <person name="Nakayama K."/>
        </authorList>
    </citation>
    <scope>NUCLEOTIDE SEQUENCE</scope>
</reference>
<protein>
    <submittedName>
        <fullName evidence="1">Uncharacterized protein</fullName>
    </submittedName>
</protein>
<keyword evidence="2" id="KW-1185">Reference proteome</keyword>
<gene>
    <name evidence="1" type="ORF">Tco_0751079</name>
</gene>
<dbReference type="EMBL" id="BQNB010010982">
    <property type="protein sequence ID" value="GJS84538.1"/>
    <property type="molecule type" value="Genomic_DNA"/>
</dbReference>
<organism evidence="1 2">
    <name type="scientific">Tanacetum coccineum</name>
    <dbReference type="NCBI Taxonomy" id="301880"/>
    <lineage>
        <taxon>Eukaryota</taxon>
        <taxon>Viridiplantae</taxon>
        <taxon>Streptophyta</taxon>
        <taxon>Embryophyta</taxon>
        <taxon>Tracheophyta</taxon>
        <taxon>Spermatophyta</taxon>
        <taxon>Magnoliopsida</taxon>
        <taxon>eudicotyledons</taxon>
        <taxon>Gunneridae</taxon>
        <taxon>Pentapetalae</taxon>
        <taxon>asterids</taxon>
        <taxon>campanulids</taxon>
        <taxon>Asterales</taxon>
        <taxon>Asteraceae</taxon>
        <taxon>Asteroideae</taxon>
        <taxon>Anthemideae</taxon>
        <taxon>Anthemidinae</taxon>
        <taxon>Tanacetum</taxon>
    </lineage>
</organism>